<feature type="chain" id="PRO_5021243061" evidence="1">
    <location>
        <begin position="32"/>
        <end position="389"/>
    </location>
</feature>
<dbReference type="AlphaFoldDB" id="A0A4Y3KPV1"/>
<keyword evidence="1" id="KW-0732">Signal</keyword>
<accession>A0A4Y3KPV1</accession>
<organism evidence="2 3">
    <name type="scientific">Cellulomonas gelida</name>
    <dbReference type="NCBI Taxonomy" id="1712"/>
    <lineage>
        <taxon>Bacteria</taxon>
        <taxon>Bacillati</taxon>
        <taxon>Actinomycetota</taxon>
        <taxon>Actinomycetes</taxon>
        <taxon>Micrococcales</taxon>
        <taxon>Cellulomonadaceae</taxon>
        <taxon>Cellulomonas</taxon>
    </lineage>
</organism>
<evidence type="ECO:0000313" key="3">
    <source>
        <dbReference type="Proteomes" id="UP000320461"/>
    </source>
</evidence>
<evidence type="ECO:0000313" key="2">
    <source>
        <dbReference type="EMBL" id="GEA85414.1"/>
    </source>
</evidence>
<sequence>MGPHSARRPLTLAAVAVITTASLASFAPASAAEDTPTTLDGLTVVDTRPGMPGGYTELELEVRLSDPDGLPDTLTNFETEPYPVGYASVVPSTTVRPTDLRRSELYWDRLDRTAGTSTSGTWTGTAVVTSVSTGTITVTRLVVTDDDLATTTIPVAGGPRVVVSGPPSLPWEYEVLNAPVKVVTGAERWTPQLRLVRRDDRAPVAGAVSAASSPGVVDKPDWTWRTTLVTPQFLAQYPTVFPLRSSSSGVLTLPTYGVGETRFVGSLAGWGSGARRYLTVAATGQLEPPVKWQARARLAAERGDVVMTGNAWPAPSVLAAANPAIHLQRLVGRTWRTEASSRVRANGRFTVVWDAPASSGYWVRAYKPGGVDGHDVSVGTIGPATWVTP</sequence>
<protein>
    <submittedName>
        <fullName evidence="2">Uncharacterized protein</fullName>
    </submittedName>
</protein>
<gene>
    <name evidence="2" type="ORF">CGE01nite_26650</name>
</gene>
<evidence type="ECO:0000256" key="1">
    <source>
        <dbReference type="SAM" id="SignalP"/>
    </source>
</evidence>
<name>A0A4Y3KPV1_9CELL</name>
<dbReference type="Proteomes" id="UP000320461">
    <property type="component" value="Unassembled WGS sequence"/>
</dbReference>
<dbReference type="OrthoDB" id="4821157at2"/>
<feature type="signal peptide" evidence="1">
    <location>
        <begin position="1"/>
        <end position="31"/>
    </location>
</feature>
<dbReference type="RefSeq" id="WP_048342121.1">
    <property type="nucleotide sequence ID" value="NZ_BJLQ01000034.1"/>
</dbReference>
<keyword evidence="3" id="KW-1185">Reference proteome</keyword>
<comment type="caution">
    <text evidence="2">The sequence shown here is derived from an EMBL/GenBank/DDBJ whole genome shotgun (WGS) entry which is preliminary data.</text>
</comment>
<dbReference type="EMBL" id="BJLQ01000034">
    <property type="protein sequence ID" value="GEA85414.1"/>
    <property type="molecule type" value="Genomic_DNA"/>
</dbReference>
<reference evidence="2 3" key="1">
    <citation type="submission" date="2019-06" db="EMBL/GenBank/DDBJ databases">
        <title>Whole genome shotgun sequence of Cellulomonas gelida NBRC 3748.</title>
        <authorList>
            <person name="Hosoyama A."/>
            <person name="Uohara A."/>
            <person name="Ohji S."/>
            <person name="Ichikawa N."/>
        </authorList>
    </citation>
    <scope>NUCLEOTIDE SEQUENCE [LARGE SCALE GENOMIC DNA]</scope>
    <source>
        <strain evidence="2 3">NBRC 3748</strain>
    </source>
</reference>
<proteinExistence type="predicted"/>